<keyword evidence="3" id="KW-0238">DNA-binding</keyword>
<evidence type="ECO:0000256" key="1">
    <source>
        <dbReference type="ARBA" id="ARBA00004123"/>
    </source>
</evidence>
<accession>A0AAV0DLV7</accession>
<protein>
    <submittedName>
        <fullName evidence="6">Uncharacterized protein</fullName>
    </submittedName>
</protein>
<dbReference type="EMBL" id="CAMAPF010000121">
    <property type="protein sequence ID" value="CAH9103294.1"/>
    <property type="molecule type" value="Genomic_DNA"/>
</dbReference>
<dbReference type="Proteomes" id="UP001152523">
    <property type="component" value="Unassembled WGS sequence"/>
</dbReference>
<gene>
    <name evidence="6" type="ORF">CEPIT_LOCUS16378</name>
</gene>
<keyword evidence="4" id="KW-0804">Transcription</keyword>
<comment type="caution">
    <text evidence="6">The sequence shown here is derived from an EMBL/GenBank/DDBJ whole genome shotgun (WGS) entry which is preliminary data.</text>
</comment>
<evidence type="ECO:0000313" key="7">
    <source>
        <dbReference type="Proteomes" id="UP001152523"/>
    </source>
</evidence>
<comment type="subcellular location">
    <subcellularLocation>
        <location evidence="1">Nucleus</location>
    </subcellularLocation>
</comment>
<organism evidence="6 7">
    <name type="scientific">Cuscuta epithymum</name>
    <dbReference type="NCBI Taxonomy" id="186058"/>
    <lineage>
        <taxon>Eukaryota</taxon>
        <taxon>Viridiplantae</taxon>
        <taxon>Streptophyta</taxon>
        <taxon>Embryophyta</taxon>
        <taxon>Tracheophyta</taxon>
        <taxon>Spermatophyta</taxon>
        <taxon>Magnoliopsida</taxon>
        <taxon>eudicotyledons</taxon>
        <taxon>Gunneridae</taxon>
        <taxon>Pentapetalae</taxon>
        <taxon>asterids</taxon>
        <taxon>lamiids</taxon>
        <taxon>Solanales</taxon>
        <taxon>Convolvulaceae</taxon>
        <taxon>Cuscuteae</taxon>
        <taxon>Cuscuta</taxon>
        <taxon>Cuscuta subgen. Cuscuta</taxon>
    </lineage>
</organism>
<keyword evidence="5" id="KW-0539">Nucleus</keyword>
<dbReference type="AlphaFoldDB" id="A0AAV0DLV7"/>
<proteinExistence type="predicted"/>
<sequence>MDLFTSYSVETTTNDEGIDKSTYFMQTLHGRRLAVAVVIRKDADNYDCDTSMSWKKFLKASGCDHIFPLHFENKTELEHKLSRFVHQDLPMTYNAGCPKSITVHFPDVLQSTLAWFLIDIKEPHIAKIPSCMQRHLFEHTKSEALLVHGLGQWNVIFENFSFCDGFDQFIIDNNILLGGYALFRHIGNFTFEAFVYDENGFSVKPSYSPPAYSFLSSRRPDEFNVSVRSSIPDFACKQLFYSRSYIYMPSKTTKENCEDFIRGCRDTWGRVQIYYGTQEEYFMAGTETILQQVQNTFKLHQRCNLSFFEYGRGKLRVLVISSCYVEEPPQQSNEYEISSITCYKNFANP</sequence>
<evidence type="ECO:0000256" key="5">
    <source>
        <dbReference type="ARBA" id="ARBA00023242"/>
    </source>
</evidence>
<reference evidence="6" key="1">
    <citation type="submission" date="2022-07" db="EMBL/GenBank/DDBJ databases">
        <authorList>
            <person name="Macas J."/>
            <person name="Novak P."/>
            <person name="Neumann P."/>
        </authorList>
    </citation>
    <scope>NUCLEOTIDE SEQUENCE</scope>
</reference>
<dbReference type="SUPFAM" id="SSF101936">
    <property type="entry name" value="DNA-binding pseudobarrel domain"/>
    <property type="match status" value="1"/>
</dbReference>
<evidence type="ECO:0000256" key="3">
    <source>
        <dbReference type="ARBA" id="ARBA00023125"/>
    </source>
</evidence>
<dbReference type="InterPro" id="IPR015300">
    <property type="entry name" value="DNA-bd_pseudobarrel_sf"/>
</dbReference>
<evidence type="ECO:0000256" key="2">
    <source>
        <dbReference type="ARBA" id="ARBA00023015"/>
    </source>
</evidence>
<keyword evidence="2" id="KW-0805">Transcription regulation</keyword>
<evidence type="ECO:0000256" key="4">
    <source>
        <dbReference type="ARBA" id="ARBA00023163"/>
    </source>
</evidence>
<dbReference type="GO" id="GO:0005634">
    <property type="term" value="C:nucleus"/>
    <property type="evidence" value="ECO:0007669"/>
    <property type="project" value="UniProtKB-SubCell"/>
</dbReference>
<keyword evidence="7" id="KW-1185">Reference proteome</keyword>
<evidence type="ECO:0000313" key="6">
    <source>
        <dbReference type="EMBL" id="CAH9103294.1"/>
    </source>
</evidence>
<dbReference type="GO" id="GO:0003677">
    <property type="term" value="F:DNA binding"/>
    <property type="evidence" value="ECO:0007669"/>
    <property type="project" value="UniProtKB-KW"/>
</dbReference>
<name>A0AAV0DLV7_9ASTE</name>